<evidence type="ECO:0000313" key="3">
    <source>
        <dbReference type="EMBL" id="QDU70227.1"/>
    </source>
</evidence>
<evidence type="ECO:0000256" key="2">
    <source>
        <dbReference type="SAM" id="Phobius"/>
    </source>
</evidence>
<feature type="region of interest" description="Disordered" evidence="1">
    <location>
        <begin position="52"/>
        <end position="91"/>
    </location>
</feature>
<keyword evidence="4" id="KW-1185">Reference proteome</keyword>
<dbReference type="AlphaFoldDB" id="A0A518BTC7"/>
<organism evidence="3 4">
    <name type="scientific">Mucisphaera calidilacus</name>
    <dbReference type="NCBI Taxonomy" id="2527982"/>
    <lineage>
        <taxon>Bacteria</taxon>
        <taxon>Pseudomonadati</taxon>
        <taxon>Planctomycetota</taxon>
        <taxon>Phycisphaerae</taxon>
        <taxon>Phycisphaerales</taxon>
        <taxon>Phycisphaeraceae</taxon>
        <taxon>Mucisphaera</taxon>
    </lineage>
</organism>
<keyword evidence="2" id="KW-1133">Transmembrane helix</keyword>
<sequence length="91" mass="10246">MSWQQSVERIELYLSTAMYVLMVGAILAPLMYVVTGLFGAWRRDLMRGMTSRPLTSHEDAWREAGKRVAAGDEDDDEEDPEIDPGFKNGHG</sequence>
<name>A0A518BTC7_9BACT</name>
<evidence type="ECO:0000313" key="4">
    <source>
        <dbReference type="Proteomes" id="UP000320386"/>
    </source>
</evidence>
<keyword evidence="2" id="KW-0812">Transmembrane</keyword>
<feature type="compositionally biased region" description="Acidic residues" evidence="1">
    <location>
        <begin position="71"/>
        <end position="82"/>
    </location>
</feature>
<dbReference type="KEGG" id="mcad:Pan265_00490"/>
<reference evidence="3 4" key="1">
    <citation type="submission" date="2019-02" db="EMBL/GenBank/DDBJ databases">
        <title>Deep-cultivation of Planctomycetes and their phenomic and genomic characterization uncovers novel biology.</title>
        <authorList>
            <person name="Wiegand S."/>
            <person name="Jogler M."/>
            <person name="Boedeker C."/>
            <person name="Pinto D."/>
            <person name="Vollmers J."/>
            <person name="Rivas-Marin E."/>
            <person name="Kohn T."/>
            <person name="Peeters S.H."/>
            <person name="Heuer A."/>
            <person name="Rast P."/>
            <person name="Oberbeckmann S."/>
            <person name="Bunk B."/>
            <person name="Jeske O."/>
            <person name="Meyerdierks A."/>
            <person name="Storesund J.E."/>
            <person name="Kallscheuer N."/>
            <person name="Luecker S."/>
            <person name="Lage O.M."/>
            <person name="Pohl T."/>
            <person name="Merkel B.J."/>
            <person name="Hornburger P."/>
            <person name="Mueller R.-W."/>
            <person name="Bruemmer F."/>
            <person name="Labrenz M."/>
            <person name="Spormann A.M."/>
            <person name="Op den Camp H."/>
            <person name="Overmann J."/>
            <person name="Amann R."/>
            <person name="Jetten M.S.M."/>
            <person name="Mascher T."/>
            <person name="Medema M.H."/>
            <person name="Devos D.P."/>
            <person name="Kaster A.-K."/>
            <person name="Ovreas L."/>
            <person name="Rohde M."/>
            <person name="Galperin M.Y."/>
            <person name="Jogler C."/>
        </authorList>
    </citation>
    <scope>NUCLEOTIDE SEQUENCE [LARGE SCALE GENOMIC DNA]</scope>
    <source>
        <strain evidence="3 4">Pan265</strain>
    </source>
</reference>
<accession>A0A518BTC7</accession>
<feature type="transmembrane region" description="Helical" evidence="2">
    <location>
        <begin position="12"/>
        <end position="41"/>
    </location>
</feature>
<dbReference type="EMBL" id="CP036280">
    <property type="protein sequence ID" value="QDU70227.1"/>
    <property type="molecule type" value="Genomic_DNA"/>
</dbReference>
<proteinExistence type="predicted"/>
<dbReference type="Proteomes" id="UP000320386">
    <property type="component" value="Chromosome"/>
</dbReference>
<protein>
    <submittedName>
        <fullName evidence="3">Uncharacterized protein</fullName>
    </submittedName>
</protein>
<keyword evidence="2" id="KW-0472">Membrane</keyword>
<gene>
    <name evidence="3" type="ORF">Pan265_00490</name>
</gene>
<feature type="compositionally biased region" description="Basic and acidic residues" evidence="1">
    <location>
        <begin position="55"/>
        <end position="70"/>
    </location>
</feature>
<evidence type="ECO:0000256" key="1">
    <source>
        <dbReference type="SAM" id="MobiDB-lite"/>
    </source>
</evidence>
<dbReference type="RefSeq" id="WP_145444234.1">
    <property type="nucleotide sequence ID" value="NZ_CP036280.1"/>
</dbReference>